<reference evidence="4 5" key="1">
    <citation type="submission" date="2016-03" db="EMBL/GenBank/DDBJ databases">
        <authorList>
            <person name="Ploux O."/>
        </authorList>
    </citation>
    <scope>NUCLEOTIDE SEQUENCE [LARGE SCALE GENOMIC DNA]</scope>
    <source>
        <strain evidence="4 5">URUG2</strain>
    </source>
</reference>
<dbReference type="OrthoDB" id="2439692at2759"/>
<dbReference type="RefSeq" id="XP_023626321.1">
    <property type="nucleotide sequence ID" value="XM_023770553.1"/>
</dbReference>
<evidence type="ECO:0000256" key="1">
    <source>
        <dbReference type="SAM" id="MobiDB-lite"/>
    </source>
</evidence>
<dbReference type="InterPro" id="IPR056124">
    <property type="entry name" value="DUF7707"/>
</dbReference>
<dbReference type="PANTHER" id="PTHR38118">
    <property type="entry name" value="ANCHORED CELL WALL PROTEIN 11-RELATED"/>
    <property type="match status" value="1"/>
</dbReference>
<dbReference type="GeneID" id="35600445"/>
<dbReference type="Pfam" id="PF24808">
    <property type="entry name" value="DUF7707"/>
    <property type="match status" value="1"/>
</dbReference>
<gene>
    <name evidence="4" type="ORF">RCC_05282</name>
</gene>
<evidence type="ECO:0000259" key="3">
    <source>
        <dbReference type="Pfam" id="PF24808"/>
    </source>
</evidence>
<evidence type="ECO:0000313" key="4">
    <source>
        <dbReference type="EMBL" id="CZT19431.1"/>
    </source>
</evidence>
<name>A0A2D3USY3_9PEZI</name>
<dbReference type="PANTHER" id="PTHR38118:SF2">
    <property type="entry name" value="CDP-ALCOHOL PHOSPHATIDYLTRANSFERASE PROTEIN"/>
    <property type="match status" value="1"/>
</dbReference>
<evidence type="ECO:0000313" key="5">
    <source>
        <dbReference type="Proteomes" id="UP000225277"/>
    </source>
</evidence>
<dbReference type="Proteomes" id="UP000225277">
    <property type="component" value="Unassembled WGS sequence"/>
</dbReference>
<evidence type="ECO:0000256" key="2">
    <source>
        <dbReference type="SAM" id="SignalP"/>
    </source>
</evidence>
<feature type="chain" id="PRO_5013750044" description="DUF7707 domain-containing protein" evidence="2">
    <location>
        <begin position="21"/>
        <end position="223"/>
    </location>
</feature>
<sequence>MKTFAVVSLATALLTTSVAAQDQYRINPESVSESLRTFWCDQQLAQCPLICSQTVESASLETNSNDCTASDLTYSCVCDNGFSPNVSEYSQTLPFFICQEWGTQCVANCGNGNTACQSSCTADHPCGAQNPTRQNTSTLTSTMSSTAKSGGASDASTTASDGGQVVTSDGVTATLYGMATSKSGGGDTSNAISHVRVWALSAGQTFGTMALFGAMVGGFAVLL</sequence>
<keyword evidence="5" id="KW-1185">Reference proteome</keyword>
<dbReference type="EMBL" id="FJUY01000007">
    <property type="protein sequence ID" value="CZT19431.1"/>
    <property type="molecule type" value="Genomic_DNA"/>
</dbReference>
<organism evidence="4 5">
    <name type="scientific">Ramularia collo-cygni</name>
    <dbReference type="NCBI Taxonomy" id="112498"/>
    <lineage>
        <taxon>Eukaryota</taxon>
        <taxon>Fungi</taxon>
        <taxon>Dikarya</taxon>
        <taxon>Ascomycota</taxon>
        <taxon>Pezizomycotina</taxon>
        <taxon>Dothideomycetes</taxon>
        <taxon>Dothideomycetidae</taxon>
        <taxon>Mycosphaerellales</taxon>
        <taxon>Mycosphaerellaceae</taxon>
        <taxon>Ramularia</taxon>
    </lineage>
</organism>
<proteinExistence type="predicted"/>
<feature type="domain" description="DUF7707" evidence="3">
    <location>
        <begin position="25"/>
        <end position="131"/>
    </location>
</feature>
<accession>A0A2D3USY3</accession>
<keyword evidence="2" id="KW-0732">Signal</keyword>
<feature type="region of interest" description="Disordered" evidence="1">
    <location>
        <begin position="131"/>
        <end position="163"/>
    </location>
</feature>
<dbReference type="AlphaFoldDB" id="A0A2D3USY3"/>
<feature type="compositionally biased region" description="Low complexity" evidence="1">
    <location>
        <begin position="136"/>
        <end position="163"/>
    </location>
</feature>
<protein>
    <recommendedName>
        <fullName evidence="3">DUF7707 domain-containing protein</fullName>
    </recommendedName>
</protein>
<feature type="signal peptide" evidence="2">
    <location>
        <begin position="1"/>
        <end position="20"/>
    </location>
</feature>